<evidence type="ECO:0000313" key="2">
    <source>
        <dbReference type="Proteomes" id="UP001386955"/>
    </source>
</evidence>
<protein>
    <submittedName>
        <fullName evidence="1">Uncharacterized protein</fullName>
    </submittedName>
</protein>
<keyword evidence="2" id="KW-1185">Reference proteome</keyword>
<reference evidence="1 2" key="1">
    <citation type="submission" date="2024-01" db="EMBL/GenBank/DDBJ databases">
        <title>The genomes of 5 underutilized Papilionoideae crops provide insights into root nodulation and disease resistanc.</title>
        <authorList>
            <person name="Jiang F."/>
        </authorList>
    </citation>
    <scope>NUCLEOTIDE SEQUENCE [LARGE SCALE GENOMIC DNA]</scope>
    <source>
        <strain evidence="1">DUOXIRENSHENG_FW03</strain>
        <tissue evidence="1">Leaves</tissue>
    </source>
</reference>
<evidence type="ECO:0000313" key="1">
    <source>
        <dbReference type="EMBL" id="KAK7394982.1"/>
    </source>
</evidence>
<sequence>MREMAMVLRVEKREKGEEEWVAVREGKKEKERRRFCKEKIKTPTPKSLEAILDCTFKEQFYTYEAHSKFSVEKEGHGIGQKRHPSE</sequence>
<gene>
    <name evidence="1" type="ORF">VNO78_15523</name>
</gene>
<accession>A0AAN9SK70</accession>
<comment type="caution">
    <text evidence="1">The sequence shown here is derived from an EMBL/GenBank/DDBJ whole genome shotgun (WGS) entry which is preliminary data.</text>
</comment>
<organism evidence="1 2">
    <name type="scientific">Psophocarpus tetragonolobus</name>
    <name type="common">Winged bean</name>
    <name type="synonym">Dolichos tetragonolobus</name>
    <dbReference type="NCBI Taxonomy" id="3891"/>
    <lineage>
        <taxon>Eukaryota</taxon>
        <taxon>Viridiplantae</taxon>
        <taxon>Streptophyta</taxon>
        <taxon>Embryophyta</taxon>
        <taxon>Tracheophyta</taxon>
        <taxon>Spermatophyta</taxon>
        <taxon>Magnoliopsida</taxon>
        <taxon>eudicotyledons</taxon>
        <taxon>Gunneridae</taxon>
        <taxon>Pentapetalae</taxon>
        <taxon>rosids</taxon>
        <taxon>fabids</taxon>
        <taxon>Fabales</taxon>
        <taxon>Fabaceae</taxon>
        <taxon>Papilionoideae</taxon>
        <taxon>50 kb inversion clade</taxon>
        <taxon>NPAAA clade</taxon>
        <taxon>indigoferoid/millettioid clade</taxon>
        <taxon>Phaseoleae</taxon>
        <taxon>Psophocarpus</taxon>
    </lineage>
</organism>
<proteinExistence type="predicted"/>
<dbReference type="AlphaFoldDB" id="A0AAN9SK70"/>
<name>A0AAN9SK70_PSOTE</name>
<dbReference type="EMBL" id="JAYMYS010000004">
    <property type="protein sequence ID" value="KAK7394982.1"/>
    <property type="molecule type" value="Genomic_DNA"/>
</dbReference>
<dbReference type="Proteomes" id="UP001386955">
    <property type="component" value="Unassembled WGS sequence"/>
</dbReference>